<gene>
    <name evidence="8" type="primary">LOC100897989</name>
</gene>
<evidence type="ECO:0000313" key="8">
    <source>
        <dbReference type="RefSeq" id="XP_003745048.2"/>
    </source>
</evidence>
<accession>A0AAJ6QT63</accession>
<dbReference type="KEGG" id="goe:100897989"/>
<dbReference type="InterPro" id="IPR001623">
    <property type="entry name" value="DnaJ_domain"/>
</dbReference>
<feature type="region of interest" description="Disordered" evidence="5">
    <location>
        <begin position="48"/>
        <end position="88"/>
    </location>
</feature>
<dbReference type="InterPro" id="IPR036869">
    <property type="entry name" value="J_dom_sf"/>
</dbReference>
<sequence length="366" mass="41806">MESNRDDALQAIIVAKKALAEGNIDKAKKFLNKSLRICPTDQAKELLDSIESGASGSSRSAPGSPKKQNGDVRNRKRVPSPDRTPECSPEHLEVVKRISKCKNYYEVLEVDKENFNENELKKKYRKLALLVHPDKNLAPGAADAFKKVGNAYGVLSDHQKKAEYDINMNRPVESGRSRSHNEYAHFETSADITPDELFNVFFNNTFGGGTFTFDSQRRRRQAYHRQHFQTHEQSDGSQSSVLLQMLPILVLVGVSVLSSFFAQDPPYSMLRTTKYPVPMQTTRLNVPFFVQESFHRDFNRHAISRIQEQIEADYIVSLRHNCIRERQSRDSLLWRARHTGNHDWETKAHKLGVPSCDRLNEIHGQA</sequence>
<keyword evidence="7" id="KW-1185">Reference proteome</keyword>
<evidence type="ECO:0000259" key="6">
    <source>
        <dbReference type="PROSITE" id="PS50076"/>
    </source>
</evidence>
<evidence type="ECO:0000313" key="7">
    <source>
        <dbReference type="Proteomes" id="UP000694867"/>
    </source>
</evidence>
<reference evidence="8" key="1">
    <citation type="submission" date="2025-08" db="UniProtKB">
        <authorList>
            <consortium name="RefSeq"/>
        </authorList>
    </citation>
    <scope>IDENTIFICATION</scope>
</reference>
<dbReference type="GO" id="GO:0071218">
    <property type="term" value="P:cellular response to misfolded protein"/>
    <property type="evidence" value="ECO:0007669"/>
    <property type="project" value="TreeGrafter"/>
</dbReference>
<dbReference type="PROSITE" id="PS50076">
    <property type="entry name" value="DNAJ_2"/>
    <property type="match status" value="1"/>
</dbReference>
<dbReference type="SUPFAM" id="SSF46565">
    <property type="entry name" value="Chaperone J-domain"/>
    <property type="match status" value="1"/>
</dbReference>
<dbReference type="AlphaFoldDB" id="A0AAJ6QT63"/>
<dbReference type="InterPro" id="IPR051100">
    <property type="entry name" value="DnaJ_subfamily_B/C"/>
</dbReference>
<keyword evidence="2" id="KW-0812">Transmembrane</keyword>
<evidence type="ECO:0000256" key="5">
    <source>
        <dbReference type="SAM" id="MobiDB-lite"/>
    </source>
</evidence>
<evidence type="ECO:0000256" key="1">
    <source>
        <dbReference type="ARBA" id="ARBA00004167"/>
    </source>
</evidence>
<keyword evidence="4" id="KW-0472">Membrane</keyword>
<feature type="domain" description="J" evidence="6">
    <location>
        <begin position="103"/>
        <end position="168"/>
    </location>
</feature>
<feature type="compositionally biased region" description="Basic and acidic residues" evidence="5">
    <location>
        <begin position="68"/>
        <end position="88"/>
    </location>
</feature>
<proteinExistence type="predicted"/>
<keyword evidence="3" id="KW-1133">Transmembrane helix</keyword>
<dbReference type="GO" id="GO:0005789">
    <property type="term" value="C:endoplasmic reticulum membrane"/>
    <property type="evidence" value="ECO:0007669"/>
    <property type="project" value="TreeGrafter"/>
</dbReference>
<dbReference type="PRINTS" id="PR00625">
    <property type="entry name" value="JDOMAIN"/>
</dbReference>
<evidence type="ECO:0000256" key="3">
    <source>
        <dbReference type="ARBA" id="ARBA00022989"/>
    </source>
</evidence>
<dbReference type="GO" id="GO:0030544">
    <property type="term" value="F:Hsp70 protein binding"/>
    <property type="evidence" value="ECO:0007669"/>
    <property type="project" value="TreeGrafter"/>
</dbReference>
<dbReference type="Pfam" id="PF09320">
    <property type="entry name" value="DUF1977"/>
    <property type="match status" value="1"/>
</dbReference>
<dbReference type="GeneID" id="100897989"/>
<evidence type="ECO:0000256" key="2">
    <source>
        <dbReference type="ARBA" id="ARBA00022692"/>
    </source>
</evidence>
<protein>
    <submittedName>
        <fullName evidence="8">DnaJ homolog subfamily B member 14</fullName>
    </submittedName>
</protein>
<dbReference type="CDD" id="cd06257">
    <property type="entry name" value="DnaJ"/>
    <property type="match status" value="1"/>
</dbReference>
<dbReference type="PANTHER" id="PTHR43908">
    <property type="entry name" value="AT29763P-RELATED"/>
    <property type="match status" value="1"/>
</dbReference>
<dbReference type="Proteomes" id="UP000694867">
    <property type="component" value="Unplaced"/>
</dbReference>
<evidence type="ECO:0000256" key="4">
    <source>
        <dbReference type="ARBA" id="ARBA00023136"/>
    </source>
</evidence>
<organism evidence="7 8">
    <name type="scientific">Galendromus occidentalis</name>
    <name type="common">western predatory mite</name>
    <dbReference type="NCBI Taxonomy" id="34638"/>
    <lineage>
        <taxon>Eukaryota</taxon>
        <taxon>Metazoa</taxon>
        <taxon>Ecdysozoa</taxon>
        <taxon>Arthropoda</taxon>
        <taxon>Chelicerata</taxon>
        <taxon>Arachnida</taxon>
        <taxon>Acari</taxon>
        <taxon>Parasitiformes</taxon>
        <taxon>Mesostigmata</taxon>
        <taxon>Gamasina</taxon>
        <taxon>Phytoseioidea</taxon>
        <taxon>Phytoseiidae</taxon>
        <taxon>Typhlodrominae</taxon>
        <taxon>Galendromus</taxon>
    </lineage>
</organism>
<feature type="compositionally biased region" description="Low complexity" evidence="5">
    <location>
        <begin position="52"/>
        <end position="65"/>
    </location>
</feature>
<name>A0AAJ6QT63_9ACAR</name>
<dbReference type="InterPro" id="IPR015399">
    <property type="entry name" value="DUF1977_DnaJ-like"/>
</dbReference>
<comment type="subcellular location">
    <subcellularLocation>
        <location evidence="1">Membrane</location>
        <topology evidence="1">Single-pass membrane protein</topology>
    </subcellularLocation>
</comment>
<dbReference type="SMART" id="SM00271">
    <property type="entry name" value="DnaJ"/>
    <property type="match status" value="1"/>
</dbReference>
<dbReference type="PANTHER" id="PTHR43908:SF3">
    <property type="entry name" value="AT29763P-RELATED"/>
    <property type="match status" value="1"/>
</dbReference>
<dbReference type="Gene3D" id="1.10.287.110">
    <property type="entry name" value="DnaJ domain"/>
    <property type="match status" value="1"/>
</dbReference>
<dbReference type="RefSeq" id="XP_003745048.2">
    <property type="nucleotide sequence ID" value="XM_003745000.2"/>
</dbReference>
<dbReference type="Pfam" id="PF00226">
    <property type="entry name" value="DnaJ"/>
    <property type="match status" value="1"/>
</dbReference>